<dbReference type="GO" id="GO:0016020">
    <property type="term" value="C:membrane"/>
    <property type="evidence" value="ECO:0007669"/>
    <property type="project" value="UniProtKB-SubCell"/>
</dbReference>
<feature type="transmembrane region" description="Helical" evidence="7">
    <location>
        <begin position="221"/>
        <end position="244"/>
    </location>
</feature>
<evidence type="ECO:0000256" key="2">
    <source>
        <dbReference type="ARBA" id="ARBA00006464"/>
    </source>
</evidence>
<evidence type="ECO:0000256" key="7">
    <source>
        <dbReference type="SAM" id="Phobius"/>
    </source>
</evidence>
<feature type="transmembrane region" description="Helical" evidence="7">
    <location>
        <begin position="48"/>
        <end position="65"/>
    </location>
</feature>
<evidence type="ECO:0000256" key="1">
    <source>
        <dbReference type="ARBA" id="ARBA00004141"/>
    </source>
</evidence>
<reference evidence="9 10" key="1">
    <citation type="submission" date="2019-11" db="EMBL/GenBank/DDBJ databases">
        <title>Genome sequences of 17 halophilic strains isolated from different environments.</title>
        <authorList>
            <person name="Furrow R.E."/>
        </authorList>
    </citation>
    <scope>NUCLEOTIDE SEQUENCE [LARGE SCALE GENOMIC DNA]</scope>
    <source>
        <strain evidence="9 10">22511_23_Filter</strain>
    </source>
</reference>
<evidence type="ECO:0000256" key="5">
    <source>
        <dbReference type="ARBA" id="ARBA00022989"/>
    </source>
</evidence>
<protein>
    <submittedName>
        <fullName evidence="9">Exopolysaccharide biosynthesis polyprenyl glycosylphosphotransferase</fullName>
    </submittedName>
</protein>
<evidence type="ECO:0000259" key="8">
    <source>
        <dbReference type="Pfam" id="PF02397"/>
    </source>
</evidence>
<dbReference type="AlphaFoldDB" id="A0A845DUL8"/>
<dbReference type="PANTHER" id="PTHR30576">
    <property type="entry name" value="COLANIC BIOSYNTHESIS UDP-GLUCOSE LIPID CARRIER TRANSFERASE"/>
    <property type="match status" value="1"/>
</dbReference>
<comment type="caution">
    <text evidence="9">The sequence shown here is derived from an EMBL/GenBank/DDBJ whole genome shotgun (WGS) entry which is preliminary data.</text>
</comment>
<keyword evidence="3 9" id="KW-0808">Transferase</keyword>
<dbReference type="EMBL" id="WMET01000003">
    <property type="protein sequence ID" value="MYL20828.1"/>
    <property type="molecule type" value="Genomic_DNA"/>
</dbReference>
<evidence type="ECO:0000313" key="10">
    <source>
        <dbReference type="Proteomes" id="UP000460949"/>
    </source>
</evidence>
<feature type="transmembrane region" description="Helical" evidence="7">
    <location>
        <begin position="77"/>
        <end position="96"/>
    </location>
</feature>
<dbReference type="NCBIfam" id="TIGR03025">
    <property type="entry name" value="EPS_sugtrans"/>
    <property type="match status" value="1"/>
</dbReference>
<organism evidence="9 10">
    <name type="scientific">Halobacillus litoralis</name>
    <dbReference type="NCBI Taxonomy" id="45668"/>
    <lineage>
        <taxon>Bacteria</taxon>
        <taxon>Bacillati</taxon>
        <taxon>Bacillota</taxon>
        <taxon>Bacilli</taxon>
        <taxon>Bacillales</taxon>
        <taxon>Bacillaceae</taxon>
        <taxon>Halobacillus</taxon>
    </lineage>
</organism>
<accession>A0A845DUL8</accession>
<dbReference type="PANTHER" id="PTHR30576:SF0">
    <property type="entry name" value="UNDECAPRENYL-PHOSPHATE N-ACETYLGALACTOSAMINYL 1-PHOSPHATE TRANSFERASE-RELATED"/>
    <property type="match status" value="1"/>
</dbReference>
<comment type="subcellular location">
    <subcellularLocation>
        <location evidence="1">Membrane</location>
        <topology evidence="1">Multi-pass membrane protein</topology>
    </subcellularLocation>
</comment>
<dbReference type="Pfam" id="PF02397">
    <property type="entry name" value="Bac_transf"/>
    <property type="match status" value="1"/>
</dbReference>
<sequence>MDFMTPYGWFVTAVCFSAALVIFGLVLYIKSTVFPVSRSLRILPLKPIGWMTGAVVLFLLNISVLTEAPSLSNVQRVLLTLVLQTGVLLLILPVFGPAGKTRKHTRVLFIGEDPFSAGHFFHENTRDELFSFVEDADEAFFSRQKDAFDRVVIDHTIPSNKKVELTNFALKYDKDIFIIPELYDLGVHQAKTGYAGDFMVFTIKPFHMTTLQKILKRGMDLLLSASLLLITSPVLAVLTILIPLTSKGPAFYKQERLGMNERPFSIYKFRSMVVDAEKHSGPVLARDKDPRITPVGAVLRAARLDELPQLFNVLKGDMSLIGPRPERDYFVKQFKKENEEYRYRFKVKPGITGLAQVYGKYTTSPLNKLRFDLTYVRKYSILLDIKVLLLTIKVIFQRDQARGVEVTDAKMKRIEKKQAIH</sequence>
<evidence type="ECO:0000256" key="4">
    <source>
        <dbReference type="ARBA" id="ARBA00022692"/>
    </source>
</evidence>
<evidence type="ECO:0000256" key="3">
    <source>
        <dbReference type="ARBA" id="ARBA00022679"/>
    </source>
</evidence>
<dbReference type="Proteomes" id="UP000460949">
    <property type="component" value="Unassembled WGS sequence"/>
</dbReference>
<dbReference type="InterPro" id="IPR017475">
    <property type="entry name" value="EPS_sugar_tfrase"/>
</dbReference>
<evidence type="ECO:0000256" key="6">
    <source>
        <dbReference type="ARBA" id="ARBA00023136"/>
    </source>
</evidence>
<keyword evidence="4 7" id="KW-0812">Transmembrane</keyword>
<comment type="similarity">
    <text evidence="2">Belongs to the bacterial sugar transferase family.</text>
</comment>
<name>A0A845DUL8_9BACI</name>
<keyword evidence="5 7" id="KW-1133">Transmembrane helix</keyword>
<feature type="domain" description="Bacterial sugar transferase" evidence="8">
    <location>
        <begin position="216"/>
        <end position="396"/>
    </location>
</feature>
<gene>
    <name evidence="9" type="ORF">GLW04_13075</name>
</gene>
<dbReference type="RefSeq" id="WP_160837979.1">
    <property type="nucleotide sequence ID" value="NZ_WMET01000003.1"/>
</dbReference>
<evidence type="ECO:0000313" key="9">
    <source>
        <dbReference type="EMBL" id="MYL20828.1"/>
    </source>
</evidence>
<keyword evidence="6 7" id="KW-0472">Membrane</keyword>
<dbReference type="InterPro" id="IPR003362">
    <property type="entry name" value="Bact_transf"/>
</dbReference>
<feature type="transmembrane region" description="Helical" evidence="7">
    <location>
        <begin position="6"/>
        <end position="28"/>
    </location>
</feature>
<dbReference type="GO" id="GO:0016780">
    <property type="term" value="F:phosphotransferase activity, for other substituted phosphate groups"/>
    <property type="evidence" value="ECO:0007669"/>
    <property type="project" value="TreeGrafter"/>
</dbReference>
<proteinExistence type="inferred from homology"/>